<reference evidence="2" key="1">
    <citation type="submission" date="2023-07" db="EMBL/GenBank/DDBJ databases">
        <title>30 novel species of actinomycetes from the DSMZ collection.</title>
        <authorList>
            <person name="Nouioui I."/>
        </authorList>
    </citation>
    <scope>NUCLEOTIDE SEQUENCE [LARGE SCALE GENOMIC DNA]</scope>
    <source>
        <strain evidence="2">DSM 40932</strain>
    </source>
</reference>
<comment type="caution">
    <text evidence="1">The sequence shown here is derived from an EMBL/GenBank/DDBJ whole genome shotgun (WGS) entry which is preliminary data.</text>
</comment>
<gene>
    <name evidence="1" type="ORF">RM717_01255</name>
</gene>
<keyword evidence="2" id="KW-1185">Reference proteome</keyword>
<proteinExistence type="predicted"/>
<dbReference type="Proteomes" id="UP001180556">
    <property type="component" value="Unassembled WGS sequence"/>
</dbReference>
<accession>A0ABU2VU52</accession>
<dbReference type="EMBL" id="JAVRFG010000002">
    <property type="protein sequence ID" value="MDT0489131.1"/>
    <property type="molecule type" value="Genomic_DNA"/>
</dbReference>
<organism evidence="1 2">
    <name type="scientific">Streptomyces stephensoniae</name>
    <dbReference type="NCBI Taxonomy" id="3375367"/>
    <lineage>
        <taxon>Bacteria</taxon>
        <taxon>Bacillati</taxon>
        <taxon>Actinomycetota</taxon>
        <taxon>Actinomycetes</taxon>
        <taxon>Kitasatosporales</taxon>
        <taxon>Streptomycetaceae</taxon>
        <taxon>Streptomyces</taxon>
    </lineage>
</organism>
<name>A0ABU2VU52_9ACTN</name>
<protein>
    <submittedName>
        <fullName evidence="1">Uncharacterized protein</fullName>
    </submittedName>
</protein>
<evidence type="ECO:0000313" key="1">
    <source>
        <dbReference type="EMBL" id="MDT0489131.1"/>
    </source>
</evidence>
<sequence>MNDHGDDFGAWCGDAGSATAHRSEDEWLDIARYVRHAANKLLPVPLPLCLPGEPQQCGRAAQQHVLAWGAVLKAAAQHVIEDASPTPAHAHYTGHTLYQRSLATLRGQTASPNGPENGIR</sequence>
<evidence type="ECO:0000313" key="2">
    <source>
        <dbReference type="Proteomes" id="UP001180556"/>
    </source>
</evidence>
<dbReference type="RefSeq" id="WP_311595222.1">
    <property type="nucleotide sequence ID" value="NZ_JAVRFG010000002.1"/>
</dbReference>